<dbReference type="InterPro" id="IPR001584">
    <property type="entry name" value="Integrase_cat-core"/>
</dbReference>
<evidence type="ECO:0000256" key="1">
    <source>
        <dbReference type="ARBA" id="ARBA00012493"/>
    </source>
</evidence>
<dbReference type="PANTHER" id="PTHR37984">
    <property type="entry name" value="PROTEIN CBG26694"/>
    <property type="match status" value="1"/>
</dbReference>
<dbReference type="PROSITE" id="PS50994">
    <property type="entry name" value="INTEGRASE"/>
    <property type="match status" value="1"/>
</dbReference>
<evidence type="ECO:0000259" key="14">
    <source>
        <dbReference type="PROSITE" id="PS50175"/>
    </source>
</evidence>
<keyword evidence="9" id="KW-0694">RNA-binding</keyword>
<dbReference type="Pfam" id="PF17921">
    <property type="entry name" value="Integrase_H2C2"/>
    <property type="match status" value="1"/>
</dbReference>
<keyword evidence="11" id="KW-0695">RNA-directed DNA polymerase</keyword>
<keyword evidence="3" id="KW-0808">Transferase</keyword>
<dbReference type="CDD" id="cd09274">
    <property type="entry name" value="RNase_HI_RT_Ty3"/>
    <property type="match status" value="1"/>
</dbReference>
<dbReference type="GO" id="GO:0015074">
    <property type="term" value="P:DNA integration"/>
    <property type="evidence" value="ECO:0007669"/>
    <property type="project" value="UniProtKB-KW"/>
</dbReference>
<dbReference type="InterPro" id="IPR055469">
    <property type="entry name" value="DUF7041"/>
</dbReference>
<feature type="domain" description="Peptidase A2" evidence="14">
    <location>
        <begin position="274"/>
        <end position="348"/>
    </location>
</feature>
<keyword evidence="8" id="KW-0460">Magnesium</keyword>
<evidence type="ECO:0000313" key="19">
    <source>
        <dbReference type="Proteomes" id="UP000499080"/>
    </source>
</evidence>
<dbReference type="Pfam" id="PF23055">
    <property type="entry name" value="DUF7041"/>
    <property type="match status" value="1"/>
</dbReference>
<evidence type="ECO:0000256" key="3">
    <source>
        <dbReference type="ARBA" id="ARBA00022679"/>
    </source>
</evidence>
<dbReference type="CDD" id="cd06094">
    <property type="entry name" value="RP_Saci_like"/>
    <property type="match status" value="1"/>
</dbReference>
<dbReference type="Gene3D" id="3.10.20.370">
    <property type="match status" value="1"/>
</dbReference>
<feature type="domain" description="Reverse transcriptase" evidence="15">
    <location>
        <begin position="450"/>
        <end position="627"/>
    </location>
</feature>
<evidence type="ECO:0000256" key="7">
    <source>
        <dbReference type="ARBA" id="ARBA00022801"/>
    </source>
</evidence>
<feature type="domain" description="Integrase catalytic" evidence="16">
    <location>
        <begin position="972"/>
        <end position="1142"/>
    </location>
</feature>
<dbReference type="Gene3D" id="3.30.420.10">
    <property type="entry name" value="Ribonuclease H-like superfamily/Ribonuclease H"/>
    <property type="match status" value="1"/>
</dbReference>
<dbReference type="PROSITE" id="PS50175">
    <property type="entry name" value="ASP_PROT_RETROV"/>
    <property type="match status" value="1"/>
</dbReference>
<dbReference type="SUPFAM" id="SSF56672">
    <property type="entry name" value="DNA/RNA polymerases"/>
    <property type="match status" value="1"/>
</dbReference>
<keyword evidence="5" id="KW-0540">Nuclease</keyword>
<dbReference type="InterPro" id="IPR012337">
    <property type="entry name" value="RNaseH-like_sf"/>
</dbReference>
<proteinExistence type="predicted"/>
<reference evidence="18 19" key="1">
    <citation type="journal article" date="2019" name="Sci. Rep.">
        <title>Orb-weaving spider Araneus ventricosus genome elucidates the spidroin gene catalogue.</title>
        <authorList>
            <person name="Kono N."/>
            <person name="Nakamura H."/>
            <person name="Ohtoshi R."/>
            <person name="Moran D.A.P."/>
            <person name="Shinohara A."/>
            <person name="Yoshida Y."/>
            <person name="Fujiwara M."/>
            <person name="Mori M."/>
            <person name="Tomita M."/>
            <person name="Arakawa K."/>
        </authorList>
    </citation>
    <scope>NUCLEOTIDE SEQUENCE [LARGE SCALE GENOMIC DNA]</scope>
</reference>
<evidence type="ECO:0000256" key="2">
    <source>
        <dbReference type="ARBA" id="ARBA00022670"/>
    </source>
</evidence>
<keyword evidence="12" id="KW-0511">Multifunctional enzyme</keyword>
<dbReference type="InterPro" id="IPR001969">
    <property type="entry name" value="Aspartic_peptidase_AS"/>
</dbReference>
<evidence type="ECO:0000256" key="10">
    <source>
        <dbReference type="ARBA" id="ARBA00022908"/>
    </source>
</evidence>
<evidence type="ECO:0000256" key="12">
    <source>
        <dbReference type="ARBA" id="ARBA00023268"/>
    </source>
</evidence>
<dbReference type="GO" id="GO:0003723">
    <property type="term" value="F:RNA binding"/>
    <property type="evidence" value="ECO:0007669"/>
    <property type="project" value="UniProtKB-KW"/>
</dbReference>
<dbReference type="FunFam" id="3.10.20.370:FF:000001">
    <property type="entry name" value="Retrovirus-related Pol polyprotein from transposon 17.6-like protein"/>
    <property type="match status" value="1"/>
</dbReference>
<dbReference type="EC" id="2.7.7.49" evidence="1"/>
<feature type="region of interest" description="Disordered" evidence="13">
    <location>
        <begin position="1"/>
        <end position="21"/>
    </location>
</feature>
<protein>
    <recommendedName>
        <fullName evidence="1">RNA-directed DNA polymerase</fullName>
        <ecNumber evidence="1">2.7.7.49</ecNumber>
    </recommendedName>
</protein>
<gene>
    <name evidence="18" type="primary">Tf2-6_146</name>
    <name evidence="17" type="synonym">Tf2-6_446</name>
    <name evidence="17" type="ORF">AVEN_114206_1</name>
    <name evidence="18" type="ORF">AVEN_157760_1</name>
</gene>
<evidence type="ECO:0000259" key="15">
    <source>
        <dbReference type="PROSITE" id="PS50878"/>
    </source>
</evidence>
<keyword evidence="10" id="KW-0229">DNA integration</keyword>
<evidence type="ECO:0000256" key="8">
    <source>
        <dbReference type="ARBA" id="ARBA00022842"/>
    </source>
</evidence>
<dbReference type="InterPro" id="IPR041588">
    <property type="entry name" value="Integrase_H2C2"/>
</dbReference>
<dbReference type="Pfam" id="PF00665">
    <property type="entry name" value="rve"/>
    <property type="match status" value="1"/>
</dbReference>
<dbReference type="Gene3D" id="3.10.10.10">
    <property type="entry name" value="HIV Type 1 Reverse Transcriptase, subunit A, domain 1"/>
    <property type="match status" value="1"/>
</dbReference>
<dbReference type="OrthoDB" id="6436542at2759"/>
<dbReference type="AlphaFoldDB" id="A0A4Y2N6T0"/>
<dbReference type="GO" id="GO:0003964">
    <property type="term" value="F:RNA-directed DNA polymerase activity"/>
    <property type="evidence" value="ECO:0007669"/>
    <property type="project" value="UniProtKB-KW"/>
</dbReference>
<evidence type="ECO:0000256" key="4">
    <source>
        <dbReference type="ARBA" id="ARBA00022695"/>
    </source>
</evidence>
<dbReference type="Gene3D" id="2.40.70.10">
    <property type="entry name" value="Acid Proteases"/>
    <property type="match status" value="1"/>
</dbReference>
<keyword evidence="2" id="KW-0645">Protease</keyword>
<feature type="region of interest" description="Disordered" evidence="13">
    <location>
        <begin position="215"/>
        <end position="247"/>
    </location>
</feature>
<evidence type="ECO:0000256" key="11">
    <source>
        <dbReference type="ARBA" id="ARBA00022918"/>
    </source>
</evidence>
<accession>A0A4Y2N6T0</accession>
<dbReference type="Proteomes" id="UP000499080">
    <property type="component" value="Unassembled WGS sequence"/>
</dbReference>
<dbReference type="InterPro" id="IPR021109">
    <property type="entry name" value="Peptidase_aspartic_dom_sf"/>
</dbReference>
<evidence type="ECO:0000313" key="18">
    <source>
        <dbReference type="EMBL" id="GBN34613.1"/>
    </source>
</evidence>
<organism evidence="18 19">
    <name type="scientific">Araneus ventricosus</name>
    <name type="common">Orbweaver spider</name>
    <name type="synonym">Epeira ventricosa</name>
    <dbReference type="NCBI Taxonomy" id="182803"/>
    <lineage>
        <taxon>Eukaryota</taxon>
        <taxon>Metazoa</taxon>
        <taxon>Ecdysozoa</taxon>
        <taxon>Arthropoda</taxon>
        <taxon>Chelicerata</taxon>
        <taxon>Arachnida</taxon>
        <taxon>Araneae</taxon>
        <taxon>Araneomorphae</taxon>
        <taxon>Entelegynae</taxon>
        <taxon>Araneoidea</taxon>
        <taxon>Araneidae</taxon>
        <taxon>Araneus</taxon>
    </lineage>
</organism>
<dbReference type="InterPro" id="IPR043128">
    <property type="entry name" value="Rev_trsase/Diguanyl_cyclase"/>
</dbReference>
<dbReference type="EMBL" id="BGPR01126377">
    <property type="protein sequence ID" value="GBN34595.1"/>
    <property type="molecule type" value="Genomic_DNA"/>
</dbReference>
<dbReference type="InterPro" id="IPR034132">
    <property type="entry name" value="RP_Saci-like"/>
</dbReference>
<dbReference type="SUPFAM" id="SSF53098">
    <property type="entry name" value="Ribonuclease H-like"/>
    <property type="match status" value="1"/>
</dbReference>
<dbReference type="InterPro" id="IPR043502">
    <property type="entry name" value="DNA/RNA_pol_sf"/>
</dbReference>
<sequence length="1273" mass="145223">MTGEEKDVPIKTNPSMNDDSSPAVVKVSFKAPPFWKQNPKLYFAQIASQFAIAGITKDETKYHHVVAAIETDAIAQVSDIILNPPEELKYEALKERLIEQFADSEINRLKLLLQDLQLGDDRPTQLLCKMRDLSSKVPEDLLKNLWLQRLPTAVQQILAVSTGDLDALAKMADKVLEVTDSSSIHLVEGPNGGCKDCHTLRRQIEELSKSVKDLQNTRTKWRRQSRSPARGRFSGSHSSSRRFDPRKLERPSLEATSVYGQSKRIFLADKSTGFRFLIDTGAEISVIPPRTIQERNSTASKLKLFAANGTTISTFGENLLTLDLNLRRVFRWPFVIASVSHPIIGADFLKTFGLLVDMKNNCLIDTSTGRKISVQMIASSEGKITLLAEDSPYKEFLLEFPEITRVEAKAKVKHQVEHHIETTGSPVFSRARRLPPEKLIIAKREFQYMIDQGICRPSKSSWASPLHIVPKKNGDWRPCGDYRRLNAVTKSDKYPIPHIHDVALLLEGCTIFSTIDLFRAYHQIPVREEDIPKTAVITPFGLFEFPFMSFGLCNAAQTFQRFIHSILRDLDFCMPYIDDVLVASKNEEEHIRHLRILFKRFQDQGIRINPSKCNFGKSQVNFLGYKITEKGIQPMEDKVSSIVNFPKPSTVQEMRRFLAMMNFYRRFIPHATSTQAPLFSYLKGAKKKDKRTIVWTVEAEKAFQQCKNDLANAATLVHPSSYASISLTVDASDTAIGGVLQQSSSNGYQPLAFFSRKLSTAEKKYSAYDRELLAVYASIRHFRHMLEGRQFIIFTDHKPLVYAFRQKPEKASPRQLRHLDYIGQFSTNIQYIKGEENVVADTLSRITTIDTPSPIDYNKMAEEQKTDAELQELLSYPDKTNLKLQPMYYQDSNLYCDTSLGILRPFVPRSFRKIIFNSFHGISHPGIRSTQRLLGTKVVWPFMKKDIAVWAQSCLECQRNKVSRHIRSPLGSFQLPSARFEHIHVDIVGRLPPSRGYSYCLTCIDRFTRWPEAFPIQDITAETVARTLYENWICRFGAPSKITTDQGKQFESHLFKSLAALLGTETIRTSPYRPSSNGIIERIHRNLKSSIRCHADQGWADALPTVLMGWRATYREDLEATPAQLTYGTNIRLPGEFFVENKSRIDQTTFVGKLQHIMHKLRPVPASSHNRENVFIHKDLPNSSHVFVRYDGVRRSLQSPYQGPYKVLSKSDKLFKLLINGKSFFISVDRLKPAFLASEYEPPPAVDKKHEPVTTTTRFGRKVRFRIDPKNLR</sequence>
<dbReference type="GO" id="GO:0004519">
    <property type="term" value="F:endonuclease activity"/>
    <property type="evidence" value="ECO:0007669"/>
    <property type="project" value="UniProtKB-KW"/>
</dbReference>
<dbReference type="InterPro" id="IPR036397">
    <property type="entry name" value="RNaseH_sf"/>
</dbReference>
<dbReference type="Gene3D" id="1.10.340.70">
    <property type="match status" value="1"/>
</dbReference>
<evidence type="ECO:0000256" key="5">
    <source>
        <dbReference type="ARBA" id="ARBA00022722"/>
    </source>
</evidence>
<dbReference type="InterPro" id="IPR041577">
    <property type="entry name" value="RT_RNaseH_2"/>
</dbReference>
<dbReference type="Pfam" id="PF17919">
    <property type="entry name" value="RT_RNaseH_2"/>
    <property type="match status" value="1"/>
</dbReference>
<dbReference type="FunFam" id="3.30.420.10:FF:000032">
    <property type="entry name" value="Retrovirus-related Pol polyprotein from transposon 297-like Protein"/>
    <property type="match status" value="1"/>
</dbReference>
<dbReference type="Gene3D" id="3.30.70.270">
    <property type="match status" value="2"/>
</dbReference>
<dbReference type="InterPro" id="IPR001995">
    <property type="entry name" value="Peptidase_A2_cat"/>
</dbReference>
<comment type="caution">
    <text evidence="18">The sequence shown here is derived from an EMBL/GenBank/DDBJ whole genome shotgun (WGS) entry which is preliminary data.</text>
</comment>
<dbReference type="SUPFAM" id="SSF50630">
    <property type="entry name" value="Acid proteases"/>
    <property type="match status" value="1"/>
</dbReference>
<dbReference type="GO" id="GO:0042575">
    <property type="term" value="C:DNA polymerase complex"/>
    <property type="evidence" value="ECO:0007669"/>
    <property type="project" value="UniProtKB-ARBA"/>
</dbReference>
<dbReference type="PROSITE" id="PS50878">
    <property type="entry name" value="RT_POL"/>
    <property type="match status" value="1"/>
</dbReference>
<dbReference type="FunFam" id="3.10.10.10:FF:000007">
    <property type="entry name" value="Retrovirus-related Pol polyprotein from transposon 17.6-like Protein"/>
    <property type="match status" value="1"/>
</dbReference>
<evidence type="ECO:0000256" key="9">
    <source>
        <dbReference type="ARBA" id="ARBA00022884"/>
    </source>
</evidence>
<evidence type="ECO:0000256" key="6">
    <source>
        <dbReference type="ARBA" id="ARBA00022759"/>
    </source>
</evidence>
<dbReference type="InterPro" id="IPR000477">
    <property type="entry name" value="RT_dom"/>
</dbReference>
<dbReference type="InterPro" id="IPR050951">
    <property type="entry name" value="Retrovirus_Pol_polyprotein"/>
</dbReference>
<dbReference type="PANTHER" id="PTHR37984:SF5">
    <property type="entry name" value="PROTEIN NYNRIN-LIKE"/>
    <property type="match status" value="1"/>
</dbReference>
<keyword evidence="6" id="KW-0255">Endonuclease</keyword>
<evidence type="ECO:0000256" key="13">
    <source>
        <dbReference type="SAM" id="MobiDB-lite"/>
    </source>
</evidence>
<keyword evidence="7" id="KW-0378">Hydrolase</keyword>
<dbReference type="Pfam" id="PF00078">
    <property type="entry name" value="RVT_1"/>
    <property type="match status" value="1"/>
</dbReference>
<dbReference type="CDD" id="cd01647">
    <property type="entry name" value="RT_LTR"/>
    <property type="match status" value="1"/>
</dbReference>
<dbReference type="FunFam" id="2.40.70.10:FF:000130">
    <property type="entry name" value="Retrovirus-related Pol polyprotein from transposon opus-like Protein"/>
    <property type="match status" value="1"/>
</dbReference>
<evidence type="ECO:0000259" key="16">
    <source>
        <dbReference type="PROSITE" id="PS50994"/>
    </source>
</evidence>
<keyword evidence="4" id="KW-0548">Nucleotidyltransferase</keyword>
<dbReference type="GO" id="GO:0004190">
    <property type="term" value="F:aspartic-type endopeptidase activity"/>
    <property type="evidence" value="ECO:0007669"/>
    <property type="project" value="InterPro"/>
</dbReference>
<dbReference type="PROSITE" id="PS00141">
    <property type="entry name" value="ASP_PROTEASE"/>
    <property type="match status" value="1"/>
</dbReference>
<keyword evidence="19" id="KW-1185">Reference proteome</keyword>
<dbReference type="EMBL" id="BGPR01126384">
    <property type="protein sequence ID" value="GBN34613.1"/>
    <property type="molecule type" value="Genomic_DNA"/>
</dbReference>
<name>A0A4Y2N6T0_ARAVE</name>
<dbReference type="FunFam" id="3.30.70.270:FF:000020">
    <property type="entry name" value="Transposon Tf2-6 polyprotein-like Protein"/>
    <property type="match status" value="1"/>
</dbReference>
<evidence type="ECO:0000313" key="17">
    <source>
        <dbReference type="EMBL" id="GBN34595.1"/>
    </source>
</evidence>
<dbReference type="GO" id="GO:0006508">
    <property type="term" value="P:proteolysis"/>
    <property type="evidence" value="ECO:0007669"/>
    <property type="project" value="UniProtKB-KW"/>
</dbReference>